<evidence type="ECO:0008006" key="3">
    <source>
        <dbReference type="Google" id="ProtNLM"/>
    </source>
</evidence>
<dbReference type="KEGG" id="adg:Adeg_1378"/>
<reference evidence="1 2" key="1">
    <citation type="submission" date="2009-10" db="EMBL/GenBank/DDBJ databases">
        <title>Complete sequence of chromosome of Ammonifex degensii KC4.</title>
        <authorList>
            <consortium name="US DOE Joint Genome Institute"/>
            <person name="Kerfeld C."/>
            <person name="Goodner B."/>
            <person name="Huber H."/>
            <person name="Stetter K."/>
            <person name="Lucas S."/>
            <person name="Copeland A."/>
            <person name="Lapidus A."/>
            <person name="Glavina del Rio T."/>
            <person name="Dalin E."/>
            <person name="Tice H."/>
            <person name="Bruce D."/>
            <person name="Goodwin L."/>
            <person name="Pitluck S."/>
            <person name="Saunders E."/>
            <person name="Brettin T."/>
            <person name="Detter J.C."/>
            <person name="Han C."/>
            <person name="Larimer F."/>
            <person name="Land M."/>
            <person name="Hauser L."/>
            <person name="Kyrpides N."/>
            <person name="Ovchinnikova G."/>
            <person name="Richardson P."/>
        </authorList>
    </citation>
    <scope>NUCLEOTIDE SEQUENCE [LARGE SCALE GENOMIC DNA]</scope>
    <source>
        <strain evidence="2">DSM 10501 / KC4</strain>
    </source>
</reference>
<organism evidence="1 2">
    <name type="scientific">Ammonifex degensii (strain DSM 10501 / KC4)</name>
    <dbReference type="NCBI Taxonomy" id="429009"/>
    <lineage>
        <taxon>Bacteria</taxon>
        <taxon>Bacillati</taxon>
        <taxon>Bacillota</taxon>
        <taxon>Clostridia</taxon>
        <taxon>Thermoanaerobacterales</taxon>
        <taxon>Thermoanaerobacteraceae</taxon>
        <taxon>Ammonifex</taxon>
    </lineage>
</organism>
<dbReference type="Proteomes" id="UP000002620">
    <property type="component" value="Chromosome"/>
</dbReference>
<dbReference type="EMBL" id="CP001785">
    <property type="protein sequence ID" value="ACX52480.1"/>
    <property type="molecule type" value="Genomic_DNA"/>
</dbReference>
<evidence type="ECO:0000313" key="2">
    <source>
        <dbReference type="Proteomes" id="UP000002620"/>
    </source>
</evidence>
<proteinExistence type="predicted"/>
<accession>C9R851</accession>
<dbReference type="AlphaFoldDB" id="C9R851"/>
<sequence>MRRMKKKTAVAKELVAQGCSLGSIAKAVYGKAPSDKRARVWASKLRSRLLRQAADS</sequence>
<evidence type="ECO:0000313" key="1">
    <source>
        <dbReference type="EMBL" id="ACX52480.1"/>
    </source>
</evidence>
<protein>
    <recommendedName>
        <fullName evidence="3">Helix-turn-helix domain-containing protein</fullName>
    </recommendedName>
</protein>
<name>C9R851_AMMDK</name>
<dbReference type="HOGENOM" id="CLU_3003865_0_0_9"/>
<keyword evidence="2" id="KW-1185">Reference proteome</keyword>
<gene>
    <name evidence="1" type="ordered locus">Adeg_1378</name>
</gene>